<evidence type="ECO:0000256" key="1">
    <source>
        <dbReference type="ARBA" id="ARBA00004370"/>
    </source>
</evidence>
<dbReference type="EMBL" id="AZQQ01000096">
    <property type="protein sequence ID" value="KDD66601.1"/>
    <property type="molecule type" value="Genomic_DNA"/>
</dbReference>
<dbReference type="Gene3D" id="1.20.120.550">
    <property type="entry name" value="Membrane associated eicosanoid/glutathione metabolism-like domain"/>
    <property type="match status" value="1"/>
</dbReference>
<sequence>MPAMTIPMWMLLGFATWTLLLLMATVGVYRWVRILFSNVPIASFRSDQLEGEDWYQRGTRAHANCVENLPVFGVIVFVISALGVDGPAVNHLSTIVLIARVCQSLVHVSHVQTDRFVAVRFTFFCVQLVCFLALIVIAASYGA</sequence>
<name>A0A059KX74_9PSED</name>
<dbReference type="AlphaFoldDB" id="A0A059KX74"/>
<proteinExistence type="predicted"/>
<dbReference type="Pfam" id="PF01124">
    <property type="entry name" value="MAPEG"/>
    <property type="match status" value="1"/>
</dbReference>
<comment type="subcellular location">
    <subcellularLocation>
        <location evidence="1">Membrane</location>
    </subcellularLocation>
</comment>
<evidence type="ECO:0000256" key="2">
    <source>
        <dbReference type="ARBA" id="ARBA00022692"/>
    </source>
</evidence>
<keyword evidence="2 5" id="KW-0812">Transmembrane</keyword>
<accession>A0A059KX74</accession>
<evidence type="ECO:0000256" key="3">
    <source>
        <dbReference type="ARBA" id="ARBA00022989"/>
    </source>
</evidence>
<organism evidence="6 7">
    <name type="scientific">Pseudomonas mandelii PD30</name>
    <dbReference type="NCBI Taxonomy" id="1419583"/>
    <lineage>
        <taxon>Bacteria</taxon>
        <taxon>Pseudomonadati</taxon>
        <taxon>Pseudomonadota</taxon>
        <taxon>Gammaproteobacteria</taxon>
        <taxon>Pseudomonadales</taxon>
        <taxon>Pseudomonadaceae</taxon>
        <taxon>Pseudomonas</taxon>
    </lineage>
</organism>
<dbReference type="InterPro" id="IPR023352">
    <property type="entry name" value="MAPEG-like_dom_sf"/>
</dbReference>
<gene>
    <name evidence="6" type="ORF">V466_22440</name>
</gene>
<comment type="caution">
    <text evidence="6">The sequence shown here is derived from an EMBL/GenBank/DDBJ whole genome shotgun (WGS) entry which is preliminary data.</text>
</comment>
<reference evidence="6 7" key="1">
    <citation type="submission" date="2013-12" db="EMBL/GenBank/DDBJ databases">
        <authorList>
            <person name="Formusa P.A."/>
            <person name="Habash M."/>
            <person name="Lee H."/>
            <person name="Trevors J.T."/>
        </authorList>
    </citation>
    <scope>NUCLEOTIDE SEQUENCE [LARGE SCALE GENOMIC DNA]</scope>
    <source>
        <strain evidence="6 7">PD30</strain>
    </source>
</reference>
<dbReference type="Proteomes" id="UP000026739">
    <property type="component" value="Unassembled WGS sequence"/>
</dbReference>
<dbReference type="eggNOG" id="COG3686">
    <property type="taxonomic scope" value="Bacteria"/>
</dbReference>
<dbReference type="SUPFAM" id="SSF161084">
    <property type="entry name" value="MAPEG domain-like"/>
    <property type="match status" value="1"/>
</dbReference>
<evidence type="ECO:0000313" key="6">
    <source>
        <dbReference type="EMBL" id="KDD66601.1"/>
    </source>
</evidence>
<keyword evidence="3 5" id="KW-1133">Transmembrane helix</keyword>
<evidence type="ECO:0000256" key="4">
    <source>
        <dbReference type="ARBA" id="ARBA00023136"/>
    </source>
</evidence>
<evidence type="ECO:0000313" key="7">
    <source>
        <dbReference type="Proteomes" id="UP000026739"/>
    </source>
</evidence>
<keyword evidence="4 5" id="KW-0472">Membrane</keyword>
<dbReference type="InterPro" id="IPR001129">
    <property type="entry name" value="Membr-assoc_MAPEG"/>
</dbReference>
<feature type="transmembrane region" description="Helical" evidence="5">
    <location>
        <begin position="121"/>
        <end position="141"/>
    </location>
</feature>
<dbReference type="GO" id="GO:0016020">
    <property type="term" value="C:membrane"/>
    <property type="evidence" value="ECO:0007669"/>
    <property type="project" value="UniProtKB-SubCell"/>
</dbReference>
<protein>
    <submittedName>
        <fullName evidence="6">MAPEG family</fullName>
    </submittedName>
</protein>
<evidence type="ECO:0000256" key="5">
    <source>
        <dbReference type="SAM" id="Phobius"/>
    </source>
</evidence>